<dbReference type="GO" id="GO:0005762">
    <property type="term" value="C:mitochondrial large ribosomal subunit"/>
    <property type="evidence" value="ECO:0007669"/>
    <property type="project" value="TreeGrafter"/>
</dbReference>
<evidence type="ECO:0000256" key="1">
    <source>
        <dbReference type="SAM" id="MobiDB-lite"/>
    </source>
</evidence>
<dbReference type="AlphaFoldDB" id="A0A5B8MY39"/>
<dbReference type="GO" id="GO:0003735">
    <property type="term" value="F:structural constituent of ribosome"/>
    <property type="evidence" value="ECO:0007669"/>
    <property type="project" value="InterPro"/>
</dbReference>
<evidence type="ECO:0000313" key="2">
    <source>
        <dbReference type="EMBL" id="QDZ24565.1"/>
    </source>
</evidence>
<dbReference type="Proteomes" id="UP000316726">
    <property type="component" value="Chromosome 13"/>
</dbReference>
<keyword evidence="3" id="KW-1185">Reference proteome</keyword>
<dbReference type="InterPro" id="IPR033650">
    <property type="entry name" value="Ribosomal_mL46_NUDIX"/>
</dbReference>
<evidence type="ECO:0008006" key="4">
    <source>
        <dbReference type="Google" id="ProtNLM"/>
    </source>
</evidence>
<evidence type="ECO:0000313" key="3">
    <source>
        <dbReference type="Proteomes" id="UP000316726"/>
    </source>
</evidence>
<sequence>MRCRSGAARVLTWRILDRLQAKKVDPLALLHQQTEGLAGTHGGILFTRMPLCLPPKPKWESEYLEWQEEWHKRSGRHRQWPEWLEQGDLGGSEQRQGSGGEGGGQGVEQGGGEGKQAAPLEQEADRVNDRRTVQRRIDSHLYLLLKSKETERWFFPHVPHAARETLRQTCERALETFVDHGKVETFFIGNGPCGMLPVEDEGNGNVFLIPVELIKGSPRLNKKVADSVSDFAWVAKDEMPEYFESQETRDYLDKLLQDKSDYYGSGTSQAH</sequence>
<dbReference type="OrthoDB" id="414075at2759"/>
<organism evidence="2 3">
    <name type="scientific">Chloropicon primus</name>
    <dbReference type="NCBI Taxonomy" id="1764295"/>
    <lineage>
        <taxon>Eukaryota</taxon>
        <taxon>Viridiplantae</taxon>
        <taxon>Chlorophyta</taxon>
        <taxon>Chloropicophyceae</taxon>
        <taxon>Chloropicales</taxon>
        <taxon>Chloropicaceae</taxon>
        <taxon>Chloropicon</taxon>
    </lineage>
</organism>
<dbReference type="Gene3D" id="3.90.79.10">
    <property type="entry name" value="Nucleoside Triphosphate Pyrophosphohydrolase"/>
    <property type="match status" value="1"/>
</dbReference>
<accession>A0A5B8MY39</accession>
<dbReference type="CDD" id="cd04661">
    <property type="entry name" value="NUDIX_MRP_L46"/>
    <property type="match status" value="1"/>
</dbReference>
<name>A0A5B8MY39_9CHLO</name>
<dbReference type="EMBL" id="CP031046">
    <property type="protein sequence ID" value="QDZ24565.1"/>
    <property type="molecule type" value="Genomic_DNA"/>
</dbReference>
<dbReference type="PANTHER" id="PTHR13124">
    <property type="entry name" value="39S RIBOSOMAL PROTEIN L46, MITOCHONDRIAL PRECURSOR-RELATED"/>
    <property type="match status" value="1"/>
</dbReference>
<protein>
    <recommendedName>
        <fullName evidence="4">Ribosomal protein L46 N-terminal domain-containing protein</fullName>
    </recommendedName>
</protein>
<dbReference type="STRING" id="1764295.A0A5B8MY39"/>
<reference evidence="2 3" key="1">
    <citation type="submission" date="2018-07" db="EMBL/GenBank/DDBJ databases">
        <title>The complete nuclear genome of the prasinophyte Chloropicon primus (CCMP1205).</title>
        <authorList>
            <person name="Pombert J.-F."/>
            <person name="Otis C."/>
            <person name="Turmel M."/>
            <person name="Lemieux C."/>
        </authorList>
    </citation>
    <scope>NUCLEOTIDE SEQUENCE [LARGE SCALE GENOMIC DNA]</scope>
    <source>
        <strain evidence="2 3">CCMP1205</strain>
    </source>
</reference>
<dbReference type="PANTHER" id="PTHR13124:SF12">
    <property type="entry name" value="LARGE RIBOSOMAL SUBUNIT PROTEIN ML46"/>
    <property type="match status" value="1"/>
</dbReference>
<gene>
    <name evidence="2" type="ORF">A3770_13p70830</name>
</gene>
<feature type="compositionally biased region" description="Gly residues" evidence="1">
    <location>
        <begin position="97"/>
        <end position="114"/>
    </location>
</feature>
<proteinExistence type="predicted"/>
<dbReference type="InterPro" id="IPR040008">
    <property type="entry name" value="Ribosomal_mL46"/>
</dbReference>
<feature type="region of interest" description="Disordered" evidence="1">
    <location>
        <begin position="87"/>
        <end position="131"/>
    </location>
</feature>